<evidence type="ECO:0000313" key="7">
    <source>
        <dbReference type="Proteomes" id="UP000027195"/>
    </source>
</evidence>
<protein>
    <recommendedName>
        <fullName evidence="5">Glucose-methanol-choline oxidoreductase N-terminal domain-containing protein</fullName>
    </recommendedName>
</protein>
<sequence>RASSKTGYLTTKVLSRHNLKVVGGTQVTKILIRKDNNSRTKRAVGVEFGTSGAGPKYHVRAKKEVVLW</sequence>
<dbReference type="EMBL" id="KL198017">
    <property type="protein sequence ID" value="KDQ20913.1"/>
    <property type="molecule type" value="Genomic_DNA"/>
</dbReference>
<evidence type="ECO:0000259" key="5">
    <source>
        <dbReference type="Pfam" id="PF00732"/>
    </source>
</evidence>
<proteinExistence type="predicted"/>
<dbReference type="InParanoid" id="A0A067MYU7"/>
<dbReference type="InterPro" id="IPR036188">
    <property type="entry name" value="FAD/NAD-bd_sf"/>
</dbReference>
<dbReference type="InterPro" id="IPR000172">
    <property type="entry name" value="GMC_OxRdtase_N"/>
</dbReference>
<dbReference type="GO" id="GO:0050660">
    <property type="term" value="F:flavin adenine dinucleotide binding"/>
    <property type="evidence" value="ECO:0007669"/>
    <property type="project" value="InterPro"/>
</dbReference>
<evidence type="ECO:0000256" key="3">
    <source>
        <dbReference type="ARBA" id="ARBA00022827"/>
    </source>
</evidence>
<organism evidence="6 7">
    <name type="scientific">Botryobasidium botryosum (strain FD-172 SS1)</name>
    <dbReference type="NCBI Taxonomy" id="930990"/>
    <lineage>
        <taxon>Eukaryota</taxon>
        <taxon>Fungi</taxon>
        <taxon>Dikarya</taxon>
        <taxon>Basidiomycota</taxon>
        <taxon>Agaricomycotina</taxon>
        <taxon>Agaricomycetes</taxon>
        <taxon>Cantharellales</taxon>
        <taxon>Botryobasidiaceae</taxon>
        <taxon>Botryobasidium</taxon>
    </lineage>
</organism>
<keyword evidence="7" id="KW-1185">Reference proteome</keyword>
<evidence type="ECO:0000256" key="1">
    <source>
        <dbReference type="ARBA" id="ARBA00001974"/>
    </source>
</evidence>
<dbReference type="Gene3D" id="3.50.50.60">
    <property type="entry name" value="FAD/NAD(P)-binding domain"/>
    <property type="match status" value="1"/>
</dbReference>
<dbReference type="GO" id="GO:0016614">
    <property type="term" value="F:oxidoreductase activity, acting on CH-OH group of donors"/>
    <property type="evidence" value="ECO:0007669"/>
    <property type="project" value="InterPro"/>
</dbReference>
<keyword evidence="4" id="KW-0560">Oxidoreductase</keyword>
<dbReference type="InterPro" id="IPR027424">
    <property type="entry name" value="Glucose_Oxidase_domain_2"/>
</dbReference>
<evidence type="ECO:0000256" key="2">
    <source>
        <dbReference type="ARBA" id="ARBA00022630"/>
    </source>
</evidence>
<gene>
    <name evidence="6" type="ORF">BOTBODRAFT_100281</name>
</gene>
<keyword evidence="2" id="KW-0285">Flavoprotein</keyword>
<dbReference type="SUPFAM" id="SSF51905">
    <property type="entry name" value="FAD/NAD(P)-binding domain"/>
    <property type="match status" value="1"/>
</dbReference>
<feature type="domain" description="Glucose-methanol-choline oxidoreductase N-terminal" evidence="5">
    <location>
        <begin position="1"/>
        <end position="67"/>
    </location>
</feature>
<keyword evidence="3" id="KW-0274">FAD</keyword>
<reference evidence="7" key="1">
    <citation type="journal article" date="2014" name="Proc. Natl. Acad. Sci. U.S.A.">
        <title>Extensive sampling of basidiomycete genomes demonstrates inadequacy of the white-rot/brown-rot paradigm for wood decay fungi.</title>
        <authorList>
            <person name="Riley R."/>
            <person name="Salamov A.A."/>
            <person name="Brown D.W."/>
            <person name="Nagy L.G."/>
            <person name="Floudas D."/>
            <person name="Held B.W."/>
            <person name="Levasseur A."/>
            <person name="Lombard V."/>
            <person name="Morin E."/>
            <person name="Otillar R."/>
            <person name="Lindquist E.A."/>
            <person name="Sun H."/>
            <person name="LaButti K.M."/>
            <person name="Schmutz J."/>
            <person name="Jabbour D."/>
            <person name="Luo H."/>
            <person name="Baker S.E."/>
            <person name="Pisabarro A.G."/>
            <person name="Walton J.D."/>
            <person name="Blanchette R.A."/>
            <person name="Henrissat B."/>
            <person name="Martin F."/>
            <person name="Cullen D."/>
            <person name="Hibbett D.S."/>
            <person name="Grigoriev I.V."/>
        </authorList>
    </citation>
    <scope>NUCLEOTIDE SEQUENCE [LARGE SCALE GENOMIC DNA]</scope>
    <source>
        <strain evidence="7">FD-172 SS1</strain>
    </source>
</reference>
<dbReference type="AlphaFoldDB" id="A0A067MYU7"/>
<dbReference type="Gene3D" id="4.10.450.10">
    <property type="entry name" value="Glucose Oxidase, domain 2"/>
    <property type="match status" value="1"/>
</dbReference>
<dbReference type="STRING" id="930990.A0A067MYU7"/>
<dbReference type="Proteomes" id="UP000027195">
    <property type="component" value="Unassembled WGS sequence"/>
</dbReference>
<dbReference type="Pfam" id="PF00732">
    <property type="entry name" value="GMC_oxred_N"/>
    <property type="match status" value="1"/>
</dbReference>
<evidence type="ECO:0000256" key="4">
    <source>
        <dbReference type="ARBA" id="ARBA00023002"/>
    </source>
</evidence>
<name>A0A067MYU7_BOTB1</name>
<accession>A0A067MYU7</accession>
<dbReference type="HOGENOM" id="CLU_2800844_0_0_1"/>
<feature type="non-terminal residue" evidence="6">
    <location>
        <position position="1"/>
    </location>
</feature>
<evidence type="ECO:0000313" key="6">
    <source>
        <dbReference type="EMBL" id="KDQ20913.1"/>
    </source>
</evidence>
<comment type="cofactor">
    <cofactor evidence="1">
        <name>FAD</name>
        <dbReference type="ChEBI" id="CHEBI:57692"/>
    </cofactor>
</comment>